<feature type="signal peptide" evidence="11">
    <location>
        <begin position="1"/>
        <end position="29"/>
    </location>
</feature>
<dbReference type="SMART" id="SM00062">
    <property type="entry name" value="PBPb"/>
    <property type="match status" value="1"/>
</dbReference>
<evidence type="ECO:0000256" key="9">
    <source>
        <dbReference type="SAM" id="MobiDB-lite"/>
    </source>
</evidence>
<dbReference type="InterPro" id="IPR002455">
    <property type="entry name" value="GPCR3_GABA-B"/>
</dbReference>
<feature type="domain" description="G-protein coupled receptors family 3 profile" evidence="12">
    <location>
        <begin position="412"/>
        <end position="602"/>
    </location>
</feature>
<protein>
    <submittedName>
        <fullName evidence="13">Acid type B receptor subunit 2</fullName>
    </submittedName>
</protein>
<accession>A0A9N8EDK3</accession>
<reference evidence="13" key="1">
    <citation type="submission" date="2020-06" db="EMBL/GenBank/DDBJ databases">
        <authorList>
            <consortium name="Plant Systems Biology data submission"/>
        </authorList>
    </citation>
    <scope>NUCLEOTIDE SEQUENCE</scope>
    <source>
        <strain evidence="13">D6</strain>
    </source>
</reference>
<dbReference type="PROSITE" id="PS50259">
    <property type="entry name" value="G_PROTEIN_RECEP_F3_4"/>
    <property type="match status" value="1"/>
</dbReference>
<feature type="chain" id="PRO_5040503641" evidence="11">
    <location>
        <begin position="30"/>
        <end position="803"/>
    </location>
</feature>
<feature type="transmembrane region" description="Helical" evidence="10">
    <location>
        <begin position="546"/>
        <end position="569"/>
    </location>
</feature>
<comment type="caution">
    <text evidence="13">The sequence shown here is derived from an EMBL/GenBank/DDBJ whole genome shotgun (WGS) entry which is preliminary data.</text>
</comment>
<dbReference type="GO" id="GO:0038039">
    <property type="term" value="C:G protein-coupled receptor heterodimeric complex"/>
    <property type="evidence" value="ECO:0007669"/>
    <property type="project" value="TreeGrafter"/>
</dbReference>
<dbReference type="PANTHER" id="PTHR10519:SF20">
    <property type="entry name" value="G-PROTEIN COUPLED RECEPTOR 156-RELATED"/>
    <property type="match status" value="1"/>
</dbReference>
<keyword evidence="4" id="KW-0297">G-protein coupled receptor</keyword>
<evidence type="ECO:0000256" key="8">
    <source>
        <dbReference type="ARBA" id="ARBA00023224"/>
    </source>
</evidence>
<keyword evidence="5 10" id="KW-0472">Membrane</keyword>
<evidence type="ECO:0000256" key="2">
    <source>
        <dbReference type="ARBA" id="ARBA00022692"/>
    </source>
</evidence>
<keyword evidence="6 13" id="KW-0675">Receptor</keyword>
<evidence type="ECO:0000256" key="10">
    <source>
        <dbReference type="SAM" id="Phobius"/>
    </source>
</evidence>
<organism evidence="13 14">
    <name type="scientific">Seminavis robusta</name>
    <dbReference type="NCBI Taxonomy" id="568900"/>
    <lineage>
        <taxon>Eukaryota</taxon>
        <taxon>Sar</taxon>
        <taxon>Stramenopiles</taxon>
        <taxon>Ochrophyta</taxon>
        <taxon>Bacillariophyta</taxon>
        <taxon>Bacillariophyceae</taxon>
        <taxon>Bacillariophycidae</taxon>
        <taxon>Naviculales</taxon>
        <taxon>Naviculaceae</taxon>
        <taxon>Seminavis</taxon>
    </lineage>
</organism>
<evidence type="ECO:0000256" key="1">
    <source>
        <dbReference type="ARBA" id="ARBA00004141"/>
    </source>
</evidence>
<evidence type="ECO:0000256" key="11">
    <source>
        <dbReference type="SAM" id="SignalP"/>
    </source>
</evidence>
<proteinExistence type="predicted"/>
<dbReference type="Pfam" id="PF00003">
    <property type="entry name" value="7tm_3"/>
    <property type="match status" value="1"/>
</dbReference>
<feature type="transmembrane region" description="Helical" evidence="10">
    <location>
        <begin position="581"/>
        <end position="600"/>
    </location>
</feature>
<keyword evidence="8" id="KW-0807">Transducer</keyword>
<evidence type="ECO:0000313" key="14">
    <source>
        <dbReference type="Proteomes" id="UP001153069"/>
    </source>
</evidence>
<dbReference type="OrthoDB" id="51718at2759"/>
<sequence length="803" mass="89138">MKMRASHSISRALRLVVLWLSLLWVSSSASSFMLPSVISLRAGVLHAPPFAVVDTTTTGTSTTKFSGFQVDMLHRLQAFAAQDNVTLEFTLSQSPTQYADAFDLVASDCHTIATINNSSRCDELDLIVGDFYGTDERSMRADFTPAWLRTTMSTVKYLDKKSRDFTTLADAAAAEATVCVQDGTYIKTVIQARFPQANYTLCPSLEDCFQALQNEECVLYVDDELALRYRAAVDPSLELTREQFNSQYLMWPMREDLPPLVAKLIKKWMYRAIGNATMDQLYKTYFEKHTCPHGTAGEHCELPCDPDHGTADATGACICHSTKWTGFDCSMEVPEELNLIPESLVRTGYALAGINVCLVLFCAVWLCWQRRRAQVQMAQPSFLSLILLGCLISTSTIIDMAQQDAGDGPVYACMAIPWGYSVGFCITFGALFARIRRVYILVKSAAQMKRVRVSVMETLQIVGGVLLIDVSILVVWSVVDPLRWNRQIISEDQFGNALESVGSCGSEHWAIFAGIIAVFHLLLLSGACYMCFVSRKIPDRVSNGKFVGIAMVSNFQILLCAAPILLVLGSDPVANFVVRSVAIFMNDFVVVCLVFGPLVFKVKRFDHQTRRAVIRINSQEPINDGIKHYAQRVGRKRTERERRRLMEQRAKRVTEVTVVETSAEPMDQSSEQARSEDGLEGHAMPELLPSEAQDLSMKVEEDALAEEEEEIVFESLSSESIEEGLLNSDDEEGNGSLSSCLLEDSDPKEPLADSGDCMYSCTAELDASFESESCSVPSDDIEDGRNNDDEVQDSWATPTAREP</sequence>
<comment type="subcellular location">
    <subcellularLocation>
        <location evidence="1">Membrane</location>
        <topology evidence="1">Multi-pass membrane protein</topology>
    </subcellularLocation>
</comment>
<evidence type="ECO:0000259" key="12">
    <source>
        <dbReference type="PROSITE" id="PS50259"/>
    </source>
</evidence>
<evidence type="ECO:0000256" key="5">
    <source>
        <dbReference type="ARBA" id="ARBA00023136"/>
    </source>
</evidence>
<gene>
    <name evidence="13" type="ORF">SEMRO_787_G202420.1</name>
</gene>
<dbReference type="Gene3D" id="3.40.190.10">
    <property type="entry name" value="Periplasmic binding protein-like II"/>
    <property type="match status" value="2"/>
</dbReference>
<keyword evidence="11" id="KW-0732">Signal</keyword>
<keyword evidence="2 10" id="KW-0812">Transmembrane</keyword>
<feature type="transmembrane region" description="Helical" evidence="10">
    <location>
        <begin position="348"/>
        <end position="368"/>
    </location>
</feature>
<feature type="transmembrane region" description="Helical" evidence="10">
    <location>
        <begin position="509"/>
        <end position="534"/>
    </location>
</feature>
<feature type="transmembrane region" description="Helical" evidence="10">
    <location>
        <begin position="455"/>
        <end position="479"/>
    </location>
</feature>
<dbReference type="GO" id="GO:0004965">
    <property type="term" value="F:G protein-coupled GABA receptor activity"/>
    <property type="evidence" value="ECO:0007669"/>
    <property type="project" value="InterPro"/>
</dbReference>
<dbReference type="CDD" id="cd15047">
    <property type="entry name" value="7tmC_GABA-B-like"/>
    <property type="match status" value="1"/>
</dbReference>
<feature type="region of interest" description="Disordered" evidence="9">
    <location>
        <begin position="655"/>
        <end position="679"/>
    </location>
</feature>
<name>A0A9N8EDK3_9STRA</name>
<dbReference type="Proteomes" id="UP001153069">
    <property type="component" value="Unassembled WGS sequence"/>
</dbReference>
<dbReference type="SUPFAM" id="SSF53850">
    <property type="entry name" value="Periplasmic binding protein-like II"/>
    <property type="match status" value="1"/>
</dbReference>
<feature type="transmembrane region" description="Helical" evidence="10">
    <location>
        <begin position="380"/>
        <end position="398"/>
    </location>
</feature>
<feature type="compositionally biased region" description="Acidic residues" evidence="9">
    <location>
        <begin position="702"/>
        <end position="712"/>
    </location>
</feature>
<evidence type="ECO:0000256" key="6">
    <source>
        <dbReference type="ARBA" id="ARBA00023170"/>
    </source>
</evidence>
<dbReference type="PANTHER" id="PTHR10519">
    <property type="entry name" value="GABA-B RECEPTOR"/>
    <property type="match status" value="1"/>
</dbReference>
<keyword evidence="3 10" id="KW-1133">Transmembrane helix</keyword>
<dbReference type="EMBL" id="CAICTM010000786">
    <property type="protein sequence ID" value="CAB9516499.1"/>
    <property type="molecule type" value="Genomic_DNA"/>
</dbReference>
<dbReference type="InterPro" id="IPR001638">
    <property type="entry name" value="Solute-binding_3/MltF_N"/>
</dbReference>
<dbReference type="AlphaFoldDB" id="A0A9N8EDK3"/>
<feature type="transmembrane region" description="Helical" evidence="10">
    <location>
        <begin position="418"/>
        <end position="435"/>
    </location>
</feature>
<keyword evidence="14" id="KW-1185">Reference proteome</keyword>
<keyword evidence="7" id="KW-0325">Glycoprotein</keyword>
<feature type="region of interest" description="Disordered" evidence="9">
    <location>
        <begin position="768"/>
        <end position="803"/>
    </location>
</feature>
<feature type="region of interest" description="Disordered" evidence="9">
    <location>
        <begin position="700"/>
        <end position="756"/>
    </location>
</feature>
<dbReference type="InterPro" id="IPR017978">
    <property type="entry name" value="GPCR_3_C"/>
</dbReference>
<evidence type="ECO:0000313" key="13">
    <source>
        <dbReference type="EMBL" id="CAB9516499.1"/>
    </source>
</evidence>
<evidence type="ECO:0000256" key="7">
    <source>
        <dbReference type="ARBA" id="ARBA00023180"/>
    </source>
</evidence>
<evidence type="ECO:0000256" key="3">
    <source>
        <dbReference type="ARBA" id="ARBA00022989"/>
    </source>
</evidence>
<evidence type="ECO:0000256" key="4">
    <source>
        <dbReference type="ARBA" id="ARBA00023040"/>
    </source>
</evidence>